<sequence>MNSNRTEIHPHCLNCHLIGCSYQECPVISCPQRCGHKFHKCKYDDHQFLCSQMNVPCLNAHCGCPFFVIRRQMSAHLKKCPAFVLFCNQQWGGCIKFLHDTPSEEPSSHHCIKAQDSQLDVALALKDKKELYRFMKSLSKKTIQDLRYQLTSPQGSQVQTIFVPGLKERCIPSPLVILNLDRMSFQCDNIKLCTEESISETFEQLEKHRLDLEERCICKKLFNMCFRSSVRNYNTDDAGTNNDSEKGNSGKVKSSDVDDVNEDCEEVWGSNGYNDDPTKSSPHTLNISPFLNHTLCLNMWLNDYSKKIKQSEFMYTFLCGELLRRNEFSQHYKNFHQDIQCGSDSWLDVRCPLACYGCTYSVRKFRPRFNAHLLFDRESSNFCVRPDSVFGDVSIRNSASLESSSADVLLENILENSEVSNFDNSDKHIPVKAKLRDQLNARIPILITDLPVIVLDRIFSYLDSISLKKLSLTSKQFRMICEEYLKERGMVVEVWEKIKCGDLCKWRATGYVCLSIINFFLI</sequence>
<keyword evidence="4 5" id="KW-0862">Zinc</keyword>
<dbReference type="InParanoid" id="T1FF83"/>
<evidence type="ECO:0000259" key="8">
    <source>
        <dbReference type="PROSITE" id="PS50181"/>
    </source>
</evidence>
<dbReference type="EMBL" id="AMQM01007028">
    <property type="status" value="NOT_ANNOTATED_CDS"/>
    <property type="molecule type" value="Genomic_DNA"/>
</dbReference>
<keyword evidence="3" id="KW-0833">Ubl conjugation pathway</keyword>
<dbReference type="GeneID" id="20207482"/>
<name>T1FF83_HELRO</name>
<evidence type="ECO:0000259" key="7">
    <source>
        <dbReference type="PROSITE" id="PS50145"/>
    </source>
</evidence>
<dbReference type="CTD" id="20207482"/>
<dbReference type="SUPFAM" id="SSF81383">
    <property type="entry name" value="F-box domain"/>
    <property type="match status" value="1"/>
</dbReference>
<evidence type="ECO:0000313" key="10">
    <source>
        <dbReference type="EnsemblMetazoa" id="HelroP179892"/>
    </source>
</evidence>
<dbReference type="InterPro" id="IPR001293">
    <property type="entry name" value="Znf_TRAF"/>
</dbReference>
<dbReference type="Proteomes" id="UP000015101">
    <property type="component" value="Unassembled WGS sequence"/>
</dbReference>
<keyword evidence="2 5" id="KW-0863">Zinc-finger</keyword>
<dbReference type="EnsemblMetazoa" id="HelroT179892">
    <property type="protein sequence ID" value="HelroP179892"/>
    <property type="gene ID" value="HelroG179892"/>
</dbReference>
<dbReference type="HOGENOM" id="CLU_013357_0_0_1"/>
<proteinExistence type="predicted"/>
<dbReference type="PANTHER" id="PTHR15933:SF20">
    <property type="entry name" value="F-BOX DOMAIN-CONTAINING PROTEIN"/>
    <property type="match status" value="1"/>
</dbReference>
<accession>T1FF83</accession>
<gene>
    <name evidence="10" type="primary">20207482</name>
    <name evidence="9" type="ORF">HELRODRAFT_179892</name>
</gene>
<evidence type="ECO:0000313" key="11">
    <source>
        <dbReference type="Proteomes" id="UP000015101"/>
    </source>
</evidence>
<dbReference type="GO" id="GO:0061630">
    <property type="term" value="F:ubiquitin protein ligase activity"/>
    <property type="evidence" value="ECO:0007669"/>
    <property type="project" value="InterPro"/>
</dbReference>
<feature type="domain" description="TRAF-type" evidence="7">
    <location>
        <begin position="46"/>
        <end position="94"/>
    </location>
</feature>
<evidence type="ECO:0000256" key="2">
    <source>
        <dbReference type="ARBA" id="ARBA00022771"/>
    </source>
</evidence>
<evidence type="ECO:0000313" key="9">
    <source>
        <dbReference type="EMBL" id="ESN95033.1"/>
    </source>
</evidence>
<evidence type="ECO:0000256" key="6">
    <source>
        <dbReference type="SAM" id="MobiDB-lite"/>
    </source>
</evidence>
<dbReference type="InterPro" id="IPR001810">
    <property type="entry name" value="F-box_dom"/>
</dbReference>
<dbReference type="OMA" id="SSWQVKE"/>
<dbReference type="Pfam" id="PF15965">
    <property type="entry name" value="zf-TRAF_2"/>
    <property type="match status" value="1"/>
</dbReference>
<evidence type="ECO:0000256" key="4">
    <source>
        <dbReference type="ARBA" id="ARBA00022833"/>
    </source>
</evidence>
<dbReference type="OrthoDB" id="5918172at2759"/>
<dbReference type="EMBL" id="KB097552">
    <property type="protein sequence ID" value="ESN95033.1"/>
    <property type="molecule type" value="Genomic_DNA"/>
</dbReference>
<feature type="zinc finger region" description="TRAF-type" evidence="5">
    <location>
        <begin position="46"/>
        <end position="94"/>
    </location>
</feature>
<protein>
    <recommendedName>
        <fullName evidence="12">F-box domain-containing protein</fullName>
    </recommendedName>
</protein>
<dbReference type="STRING" id="6412.T1FF83"/>
<dbReference type="RefSeq" id="XP_009026924.1">
    <property type="nucleotide sequence ID" value="XM_009028676.1"/>
</dbReference>
<evidence type="ECO:0000256" key="5">
    <source>
        <dbReference type="PROSITE-ProRule" id="PRU00207"/>
    </source>
</evidence>
<dbReference type="GO" id="GO:0008270">
    <property type="term" value="F:zinc ion binding"/>
    <property type="evidence" value="ECO:0007669"/>
    <property type="project" value="UniProtKB-KW"/>
</dbReference>
<dbReference type="PANTHER" id="PTHR15933">
    <property type="entry name" value="PROTEIN CBG16327"/>
    <property type="match status" value="1"/>
</dbReference>
<dbReference type="PROSITE" id="PS50145">
    <property type="entry name" value="ZF_TRAF"/>
    <property type="match status" value="1"/>
</dbReference>
<dbReference type="AlphaFoldDB" id="T1FF83"/>
<reference evidence="10" key="3">
    <citation type="submission" date="2015-06" db="UniProtKB">
        <authorList>
            <consortium name="EnsemblMetazoa"/>
        </authorList>
    </citation>
    <scope>IDENTIFICATION</scope>
</reference>
<reference evidence="11" key="1">
    <citation type="submission" date="2012-12" db="EMBL/GenBank/DDBJ databases">
        <authorList>
            <person name="Hellsten U."/>
            <person name="Grimwood J."/>
            <person name="Chapman J.A."/>
            <person name="Shapiro H."/>
            <person name="Aerts A."/>
            <person name="Otillar R.P."/>
            <person name="Terry A.Y."/>
            <person name="Boore J.L."/>
            <person name="Simakov O."/>
            <person name="Marletaz F."/>
            <person name="Cho S.-J."/>
            <person name="Edsinger-Gonzales E."/>
            <person name="Havlak P."/>
            <person name="Kuo D.-H."/>
            <person name="Larsson T."/>
            <person name="Lv J."/>
            <person name="Arendt D."/>
            <person name="Savage R."/>
            <person name="Osoegawa K."/>
            <person name="de Jong P."/>
            <person name="Lindberg D.R."/>
            <person name="Seaver E.C."/>
            <person name="Weisblat D.A."/>
            <person name="Putnam N.H."/>
            <person name="Grigoriev I.V."/>
            <person name="Rokhsar D.S."/>
        </authorList>
    </citation>
    <scope>NUCLEOTIDE SEQUENCE</scope>
</reference>
<feature type="compositionally biased region" description="Basic and acidic residues" evidence="6">
    <location>
        <begin position="243"/>
        <end position="256"/>
    </location>
</feature>
<dbReference type="InterPro" id="IPR043013">
    <property type="entry name" value="Znf_TRAF_N"/>
</dbReference>
<evidence type="ECO:0008006" key="12">
    <source>
        <dbReference type="Google" id="ProtNLM"/>
    </source>
</evidence>
<evidence type="ECO:0000256" key="1">
    <source>
        <dbReference type="ARBA" id="ARBA00022723"/>
    </source>
</evidence>
<dbReference type="eggNOG" id="ENOG502QTD9">
    <property type="taxonomic scope" value="Eukaryota"/>
</dbReference>
<reference evidence="9 11" key="2">
    <citation type="journal article" date="2013" name="Nature">
        <title>Insights into bilaterian evolution from three spiralian genomes.</title>
        <authorList>
            <person name="Simakov O."/>
            <person name="Marletaz F."/>
            <person name="Cho S.J."/>
            <person name="Edsinger-Gonzales E."/>
            <person name="Havlak P."/>
            <person name="Hellsten U."/>
            <person name="Kuo D.H."/>
            <person name="Larsson T."/>
            <person name="Lv J."/>
            <person name="Arendt D."/>
            <person name="Savage R."/>
            <person name="Osoegawa K."/>
            <person name="de Jong P."/>
            <person name="Grimwood J."/>
            <person name="Chapman J.A."/>
            <person name="Shapiro H."/>
            <person name="Aerts A."/>
            <person name="Otillar R.P."/>
            <person name="Terry A.Y."/>
            <person name="Boore J.L."/>
            <person name="Grigoriev I.V."/>
            <person name="Lindberg D.R."/>
            <person name="Seaver E.C."/>
            <person name="Weisblat D.A."/>
            <person name="Putnam N.H."/>
            <person name="Rokhsar D.S."/>
        </authorList>
    </citation>
    <scope>NUCLEOTIDE SEQUENCE</scope>
</reference>
<dbReference type="Gene3D" id="3.30.40.150">
    <property type="entry name" value="TRAF-like zinc-finger, N-terminal subdomain"/>
    <property type="match status" value="1"/>
</dbReference>
<keyword evidence="1 5" id="KW-0479">Metal-binding</keyword>
<keyword evidence="11" id="KW-1185">Reference proteome</keyword>
<organism evidence="10 11">
    <name type="scientific">Helobdella robusta</name>
    <name type="common">Californian leech</name>
    <dbReference type="NCBI Taxonomy" id="6412"/>
    <lineage>
        <taxon>Eukaryota</taxon>
        <taxon>Metazoa</taxon>
        <taxon>Spiralia</taxon>
        <taxon>Lophotrochozoa</taxon>
        <taxon>Annelida</taxon>
        <taxon>Clitellata</taxon>
        <taxon>Hirudinea</taxon>
        <taxon>Rhynchobdellida</taxon>
        <taxon>Glossiphoniidae</taxon>
        <taxon>Helobdella</taxon>
    </lineage>
</organism>
<dbReference type="KEGG" id="hro:HELRODRAFT_179892"/>
<evidence type="ECO:0000256" key="3">
    <source>
        <dbReference type="ARBA" id="ARBA00022786"/>
    </source>
</evidence>
<dbReference type="Pfam" id="PF15966">
    <property type="entry name" value="F-box_4"/>
    <property type="match status" value="1"/>
</dbReference>
<dbReference type="InterPro" id="IPR036047">
    <property type="entry name" value="F-box-like_dom_sf"/>
</dbReference>
<dbReference type="PROSITE" id="PS50181">
    <property type="entry name" value="FBOX"/>
    <property type="match status" value="1"/>
</dbReference>
<feature type="region of interest" description="Disordered" evidence="6">
    <location>
        <begin position="236"/>
        <end position="258"/>
    </location>
</feature>
<dbReference type="InterPro" id="IPR031890">
    <property type="entry name" value="Fbxo30/Fbxo40"/>
</dbReference>
<feature type="domain" description="F-box" evidence="8">
    <location>
        <begin position="444"/>
        <end position="498"/>
    </location>
</feature>